<evidence type="ECO:0000256" key="7">
    <source>
        <dbReference type="PIRNR" id="PIRNR000194"/>
    </source>
</evidence>
<keyword evidence="4 7" id="KW-0554">One-carbon metabolism</keyword>
<comment type="function">
    <text evidence="7">Key enzyme in folate metabolism. Catalyzes an essential reaction for de novo glycine and purine synthesis, and for DNA precursor synthesis.</text>
</comment>
<evidence type="ECO:0000256" key="3">
    <source>
        <dbReference type="ARBA" id="ARBA00012856"/>
    </source>
</evidence>
<dbReference type="InterPro" id="IPR024072">
    <property type="entry name" value="DHFR-like_dom_sf"/>
</dbReference>
<keyword evidence="5 7" id="KW-0521">NADP</keyword>
<dbReference type="GO" id="GO:0046452">
    <property type="term" value="P:dihydrofolate metabolic process"/>
    <property type="evidence" value="ECO:0007669"/>
    <property type="project" value="TreeGrafter"/>
</dbReference>
<dbReference type="Proteomes" id="UP000232227">
    <property type="component" value="Chromosome"/>
</dbReference>
<dbReference type="SUPFAM" id="SSF53597">
    <property type="entry name" value="Dihydrofolate reductase-like"/>
    <property type="match status" value="1"/>
</dbReference>
<dbReference type="PIRSF" id="PIRSF000194">
    <property type="entry name" value="DHFR"/>
    <property type="match status" value="1"/>
</dbReference>
<evidence type="ECO:0000256" key="1">
    <source>
        <dbReference type="ARBA" id="ARBA00004903"/>
    </source>
</evidence>
<comment type="similarity">
    <text evidence="2 7">Belongs to the dihydrofolate reductase family.</text>
</comment>
<dbReference type="GO" id="GO:0050661">
    <property type="term" value="F:NADP binding"/>
    <property type="evidence" value="ECO:0007669"/>
    <property type="project" value="InterPro"/>
</dbReference>
<dbReference type="Pfam" id="PF00186">
    <property type="entry name" value="DHFR_1"/>
    <property type="match status" value="1"/>
</dbReference>
<dbReference type="OrthoDB" id="9804315at2"/>
<name>A0A291IR36_9MOLU</name>
<evidence type="ECO:0000256" key="5">
    <source>
        <dbReference type="ARBA" id="ARBA00022857"/>
    </source>
</evidence>
<dbReference type="UniPathway" id="UPA00077">
    <property type="reaction ID" value="UER00158"/>
</dbReference>
<dbReference type="GO" id="GO:0004146">
    <property type="term" value="F:dihydrofolate reductase activity"/>
    <property type="evidence" value="ECO:0007669"/>
    <property type="project" value="UniProtKB-EC"/>
</dbReference>
<dbReference type="PANTHER" id="PTHR48069">
    <property type="entry name" value="DIHYDROFOLATE REDUCTASE"/>
    <property type="match status" value="1"/>
</dbReference>
<dbReference type="Gene3D" id="3.40.430.10">
    <property type="entry name" value="Dihydrofolate Reductase, subunit A"/>
    <property type="match status" value="1"/>
</dbReference>
<evidence type="ECO:0000313" key="8">
    <source>
        <dbReference type="EMBL" id="ATG97198.1"/>
    </source>
</evidence>
<dbReference type="PROSITE" id="PS51330">
    <property type="entry name" value="DHFR_2"/>
    <property type="match status" value="1"/>
</dbReference>
<keyword evidence="9" id="KW-1185">Reference proteome</keyword>
<protein>
    <recommendedName>
        <fullName evidence="3 7">Dihydrofolate reductase</fullName>
        <ecNumber evidence="3 7">1.5.1.3</ecNumber>
    </recommendedName>
</protein>
<dbReference type="CDD" id="cd00209">
    <property type="entry name" value="DHFR"/>
    <property type="match status" value="1"/>
</dbReference>
<dbReference type="GO" id="GO:0006730">
    <property type="term" value="P:one-carbon metabolic process"/>
    <property type="evidence" value="ECO:0007669"/>
    <property type="project" value="UniProtKB-KW"/>
</dbReference>
<reference evidence="8 9" key="1">
    <citation type="submission" date="2017-09" db="EMBL/GenBank/DDBJ databases">
        <title>SPAdes assembly of the Mesoplasma lactucae genome.</title>
        <authorList>
            <person name="Knight T.F."/>
            <person name="Rubinstein R."/>
            <person name="Citino T."/>
        </authorList>
    </citation>
    <scope>NUCLEOTIDE SEQUENCE [LARGE SCALE GENOMIC DNA]</scope>
    <source>
        <strain evidence="8 9">831-C4</strain>
    </source>
</reference>
<organism evidence="8 9">
    <name type="scientific">Mesoplasma lactucae ATCC 49193</name>
    <dbReference type="NCBI Taxonomy" id="81460"/>
    <lineage>
        <taxon>Bacteria</taxon>
        <taxon>Bacillati</taxon>
        <taxon>Mycoplasmatota</taxon>
        <taxon>Mollicutes</taxon>
        <taxon>Entomoplasmatales</taxon>
        <taxon>Entomoplasmataceae</taxon>
        <taxon>Mesoplasma</taxon>
    </lineage>
</organism>
<sequence length="157" mass="18206">MIKLVWAQSMNGVIAKDNNLPWNIKEEMQHFVKTTINHDVLMGRKTWDSLYQKPLKHRKNIVLSHQKNLQLPEGVLLISDLNNFIKPYQNSSKELIVIGGREVFDLVLPYADELIVSYIKDNYVGDIYAPNINSDEWHSTSVEPHLLFDVVTYVRNS</sequence>
<dbReference type="PRINTS" id="PR00070">
    <property type="entry name" value="DHFR"/>
</dbReference>
<dbReference type="GO" id="GO:0005829">
    <property type="term" value="C:cytosol"/>
    <property type="evidence" value="ECO:0007669"/>
    <property type="project" value="TreeGrafter"/>
</dbReference>
<dbReference type="AlphaFoldDB" id="A0A291IR36"/>
<proteinExistence type="inferred from homology"/>
<dbReference type="InterPro" id="IPR001796">
    <property type="entry name" value="DHFR_dom"/>
</dbReference>
<keyword evidence="6 7" id="KW-0560">Oxidoreductase</keyword>
<dbReference type="GO" id="GO:0046655">
    <property type="term" value="P:folic acid metabolic process"/>
    <property type="evidence" value="ECO:0007669"/>
    <property type="project" value="TreeGrafter"/>
</dbReference>
<accession>A0A291IR36</accession>
<dbReference type="KEGG" id="mlac:CP520_00255"/>
<comment type="catalytic activity">
    <reaction evidence="7">
        <text>(6S)-5,6,7,8-tetrahydrofolate + NADP(+) = 7,8-dihydrofolate + NADPH + H(+)</text>
        <dbReference type="Rhea" id="RHEA:15009"/>
        <dbReference type="ChEBI" id="CHEBI:15378"/>
        <dbReference type="ChEBI" id="CHEBI:57451"/>
        <dbReference type="ChEBI" id="CHEBI:57453"/>
        <dbReference type="ChEBI" id="CHEBI:57783"/>
        <dbReference type="ChEBI" id="CHEBI:58349"/>
        <dbReference type="EC" id="1.5.1.3"/>
    </reaction>
</comment>
<dbReference type="EMBL" id="CP023668">
    <property type="protein sequence ID" value="ATG97198.1"/>
    <property type="molecule type" value="Genomic_DNA"/>
</dbReference>
<dbReference type="RefSeq" id="WP_096862486.1">
    <property type="nucleotide sequence ID" value="NZ_CP023668.1"/>
</dbReference>
<evidence type="ECO:0000256" key="4">
    <source>
        <dbReference type="ARBA" id="ARBA00022563"/>
    </source>
</evidence>
<dbReference type="GO" id="GO:0046654">
    <property type="term" value="P:tetrahydrofolate biosynthetic process"/>
    <property type="evidence" value="ECO:0007669"/>
    <property type="project" value="UniProtKB-UniPathway"/>
</dbReference>
<dbReference type="EC" id="1.5.1.3" evidence="3 7"/>
<dbReference type="PANTHER" id="PTHR48069:SF3">
    <property type="entry name" value="DIHYDROFOLATE REDUCTASE"/>
    <property type="match status" value="1"/>
</dbReference>
<gene>
    <name evidence="8" type="ORF">CP520_00255</name>
</gene>
<evidence type="ECO:0000256" key="2">
    <source>
        <dbReference type="ARBA" id="ARBA00009539"/>
    </source>
</evidence>
<evidence type="ECO:0000313" key="9">
    <source>
        <dbReference type="Proteomes" id="UP000232227"/>
    </source>
</evidence>
<comment type="pathway">
    <text evidence="1 7">Cofactor biosynthesis; tetrahydrofolate biosynthesis; 5,6,7,8-tetrahydrofolate from 7,8-dihydrofolate: step 1/1.</text>
</comment>
<dbReference type="InterPro" id="IPR012259">
    <property type="entry name" value="DHFR"/>
</dbReference>
<evidence type="ECO:0000256" key="6">
    <source>
        <dbReference type="ARBA" id="ARBA00023002"/>
    </source>
</evidence>